<dbReference type="EMBL" id="ML986518">
    <property type="protein sequence ID" value="KAF2272640.1"/>
    <property type="molecule type" value="Genomic_DNA"/>
</dbReference>
<dbReference type="PANTHER" id="PTHR33048">
    <property type="entry name" value="PTH11-LIKE INTEGRAL MEMBRANE PROTEIN (AFU_ORTHOLOGUE AFUA_5G11245)"/>
    <property type="match status" value="1"/>
</dbReference>
<sequence length="365" mass="40929">MDTTTAPILLGVGGSLLFLSIVLLTARLWSRLRPIVRLHADDWTVLGATILATVSYTLLSASTYHGLGRQSRFVSLPRRRTALKLLFLSQLLWYWAITCVKLSVAFLLLRVKSPHRGWRLFLSSIIIFLVLAAVVQTCFQFLQCRPFSVFWDPRVFMQGPVTCFPTRVINGNIVAFSAIQVGVDLIFSFIPITFIRKLHRPRREKIFMCVLMALGLFASCAAIIRTLQLPGFYTTRDLFRSSVVTALWAVVELQFAIIAATMPTLKRVGEGVLARLGRYFYEEGCERVVRGRLVAFGLLEEEEGVDGGREGRGRKEVGRDVEKGRGKGKKEEEERVVGESVRSSVEETGSEKAVEEVLGRAKGWV</sequence>
<keyword evidence="2 7" id="KW-0812">Transmembrane</keyword>
<name>A0A6A6J7T2_WESOR</name>
<feature type="domain" description="Rhodopsin" evidence="8">
    <location>
        <begin position="26"/>
        <end position="267"/>
    </location>
</feature>
<comment type="subcellular location">
    <subcellularLocation>
        <location evidence="1">Membrane</location>
        <topology evidence="1">Multi-pass membrane protein</topology>
    </subcellularLocation>
</comment>
<evidence type="ECO:0000313" key="9">
    <source>
        <dbReference type="EMBL" id="KAF2272640.1"/>
    </source>
</evidence>
<proteinExistence type="inferred from homology"/>
<dbReference type="RefSeq" id="XP_033650179.1">
    <property type="nucleotide sequence ID" value="XM_033800425.1"/>
</dbReference>
<dbReference type="GO" id="GO:0016020">
    <property type="term" value="C:membrane"/>
    <property type="evidence" value="ECO:0007669"/>
    <property type="project" value="UniProtKB-SubCell"/>
</dbReference>
<evidence type="ECO:0000313" key="10">
    <source>
        <dbReference type="Proteomes" id="UP000800097"/>
    </source>
</evidence>
<evidence type="ECO:0000256" key="1">
    <source>
        <dbReference type="ARBA" id="ARBA00004141"/>
    </source>
</evidence>
<evidence type="ECO:0000259" key="8">
    <source>
        <dbReference type="Pfam" id="PF20684"/>
    </source>
</evidence>
<dbReference type="PANTHER" id="PTHR33048:SF129">
    <property type="entry name" value="INTEGRAL MEMBRANE PROTEIN-RELATED"/>
    <property type="match status" value="1"/>
</dbReference>
<accession>A0A6A6J7T2</accession>
<evidence type="ECO:0000256" key="5">
    <source>
        <dbReference type="ARBA" id="ARBA00038359"/>
    </source>
</evidence>
<feature type="region of interest" description="Disordered" evidence="6">
    <location>
        <begin position="305"/>
        <end position="348"/>
    </location>
</feature>
<dbReference type="OrthoDB" id="3897607at2759"/>
<evidence type="ECO:0000256" key="7">
    <source>
        <dbReference type="SAM" id="Phobius"/>
    </source>
</evidence>
<evidence type="ECO:0000256" key="6">
    <source>
        <dbReference type="SAM" id="MobiDB-lite"/>
    </source>
</evidence>
<protein>
    <recommendedName>
        <fullName evidence="8">Rhodopsin domain-containing protein</fullName>
    </recommendedName>
</protein>
<feature type="transmembrane region" description="Helical" evidence="7">
    <location>
        <begin position="173"/>
        <end position="194"/>
    </location>
</feature>
<keyword evidence="4 7" id="KW-0472">Membrane</keyword>
<feature type="transmembrane region" description="Helical" evidence="7">
    <location>
        <begin position="206"/>
        <end position="224"/>
    </location>
</feature>
<feature type="transmembrane region" description="Helical" evidence="7">
    <location>
        <begin position="120"/>
        <end position="142"/>
    </location>
</feature>
<dbReference type="InterPro" id="IPR052337">
    <property type="entry name" value="SAT4-like"/>
</dbReference>
<feature type="compositionally biased region" description="Low complexity" evidence="6">
    <location>
        <begin position="338"/>
        <end position="347"/>
    </location>
</feature>
<dbReference type="InterPro" id="IPR049326">
    <property type="entry name" value="Rhodopsin_dom_fungi"/>
</dbReference>
<keyword evidence="3 7" id="KW-1133">Transmembrane helix</keyword>
<keyword evidence="10" id="KW-1185">Reference proteome</keyword>
<feature type="transmembrane region" description="Helical" evidence="7">
    <location>
        <begin position="87"/>
        <end position="108"/>
    </location>
</feature>
<evidence type="ECO:0000256" key="2">
    <source>
        <dbReference type="ARBA" id="ARBA00022692"/>
    </source>
</evidence>
<comment type="similarity">
    <text evidence="5">Belongs to the SAT4 family.</text>
</comment>
<dbReference type="GeneID" id="54553600"/>
<dbReference type="Pfam" id="PF20684">
    <property type="entry name" value="Fung_rhodopsin"/>
    <property type="match status" value="1"/>
</dbReference>
<dbReference type="AlphaFoldDB" id="A0A6A6J7T2"/>
<feature type="transmembrane region" description="Helical" evidence="7">
    <location>
        <begin position="6"/>
        <end position="24"/>
    </location>
</feature>
<feature type="compositionally biased region" description="Basic and acidic residues" evidence="6">
    <location>
        <begin position="306"/>
        <end position="337"/>
    </location>
</feature>
<gene>
    <name evidence="9" type="ORF">EI97DRAFT_452864</name>
</gene>
<dbReference type="Proteomes" id="UP000800097">
    <property type="component" value="Unassembled WGS sequence"/>
</dbReference>
<evidence type="ECO:0000256" key="3">
    <source>
        <dbReference type="ARBA" id="ARBA00022989"/>
    </source>
</evidence>
<feature type="transmembrane region" description="Helical" evidence="7">
    <location>
        <begin position="45"/>
        <end position="67"/>
    </location>
</feature>
<evidence type="ECO:0000256" key="4">
    <source>
        <dbReference type="ARBA" id="ARBA00023136"/>
    </source>
</evidence>
<reference evidence="9" key="1">
    <citation type="journal article" date="2020" name="Stud. Mycol.">
        <title>101 Dothideomycetes genomes: a test case for predicting lifestyles and emergence of pathogens.</title>
        <authorList>
            <person name="Haridas S."/>
            <person name="Albert R."/>
            <person name="Binder M."/>
            <person name="Bloem J."/>
            <person name="Labutti K."/>
            <person name="Salamov A."/>
            <person name="Andreopoulos B."/>
            <person name="Baker S."/>
            <person name="Barry K."/>
            <person name="Bills G."/>
            <person name="Bluhm B."/>
            <person name="Cannon C."/>
            <person name="Castanera R."/>
            <person name="Culley D."/>
            <person name="Daum C."/>
            <person name="Ezra D."/>
            <person name="Gonzalez J."/>
            <person name="Henrissat B."/>
            <person name="Kuo A."/>
            <person name="Liang C."/>
            <person name="Lipzen A."/>
            <person name="Lutzoni F."/>
            <person name="Magnuson J."/>
            <person name="Mondo S."/>
            <person name="Nolan M."/>
            <person name="Ohm R."/>
            <person name="Pangilinan J."/>
            <person name="Park H.-J."/>
            <person name="Ramirez L."/>
            <person name="Alfaro M."/>
            <person name="Sun H."/>
            <person name="Tritt A."/>
            <person name="Yoshinaga Y."/>
            <person name="Zwiers L.-H."/>
            <person name="Turgeon B."/>
            <person name="Goodwin S."/>
            <person name="Spatafora J."/>
            <person name="Crous P."/>
            <person name="Grigoriev I."/>
        </authorList>
    </citation>
    <scope>NUCLEOTIDE SEQUENCE</scope>
    <source>
        <strain evidence="9">CBS 379.55</strain>
    </source>
</reference>
<organism evidence="9 10">
    <name type="scientific">Westerdykella ornata</name>
    <dbReference type="NCBI Taxonomy" id="318751"/>
    <lineage>
        <taxon>Eukaryota</taxon>
        <taxon>Fungi</taxon>
        <taxon>Dikarya</taxon>
        <taxon>Ascomycota</taxon>
        <taxon>Pezizomycotina</taxon>
        <taxon>Dothideomycetes</taxon>
        <taxon>Pleosporomycetidae</taxon>
        <taxon>Pleosporales</taxon>
        <taxon>Sporormiaceae</taxon>
        <taxon>Westerdykella</taxon>
    </lineage>
</organism>